<feature type="domain" description="Xylanolytic transcriptional activator regulatory" evidence="5">
    <location>
        <begin position="135"/>
        <end position="209"/>
    </location>
</feature>
<dbReference type="Pfam" id="PF04082">
    <property type="entry name" value="Fungal_trans"/>
    <property type="match status" value="1"/>
</dbReference>
<evidence type="ECO:0000256" key="1">
    <source>
        <dbReference type="ARBA" id="ARBA00004123"/>
    </source>
</evidence>
<name>A0A1V6QH27_9EURO</name>
<evidence type="ECO:0000256" key="2">
    <source>
        <dbReference type="ARBA" id="ARBA00023015"/>
    </source>
</evidence>
<dbReference type="PANTHER" id="PTHR31001">
    <property type="entry name" value="UNCHARACTERIZED TRANSCRIPTIONAL REGULATORY PROTEIN"/>
    <property type="match status" value="1"/>
</dbReference>
<organism evidence="6 7">
    <name type="scientific">Penicillium antarcticum</name>
    <dbReference type="NCBI Taxonomy" id="416450"/>
    <lineage>
        <taxon>Eukaryota</taxon>
        <taxon>Fungi</taxon>
        <taxon>Dikarya</taxon>
        <taxon>Ascomycota</taxon>
        <taxon>Pezizomycotina</taxon>
        <taxon>Eurotiomycetes</taxon>
        <taxon>Eurotiomycetidae</taxon>
        <taxon>Eurotiales</taxon>
        <taxon>Aspergillaceae</taxon>
        <taxon>Penicillium</taxon>
    </lineage>
</organism>
<accession>A0A1V6QH27</accession>
<protein>
    <recommendedName>
        <fullName evidence="5">Xylanolytic transcriptional activator regulatory domain-containing protein</fullName>
    </recommendedName>
</protein>
<dbReference type="PANTHER" id="PTHR31001:SF86">
    <property type="entry name" value="ZN(II)2CYS6 TRANSCRIPTION FACTOR (EUROFUNG)"/>
    <property type="match status" value="1"/>
</dbReference>
<reference evidence="7" key="1">
    <citation type="journal article" date="2017" name="Nat. Microbiol.">
        <title>Global analysis of biosynthetic gene clusters reveals vast potential of secondary metabolite production in Penicillium species.</title>
        <authorList>
            <person name="Nielsen J.C."/>
            <person name="Grijseels S."/>
            <person name="Prigent S."/>
            <person name="Ji B."/>
            <person name="Dainat J."/>
            <person name="Nielsen K.F."/>
            <person name="Frisvad J.C."/>
            <person name="Workman M."/>
            <person name="Nielsen J."/>
        </authorList>
    </citation>
    <scope>NUCLEOTIDE SEQUENCE [LARGE SCALE GENOMIC DNA]</scope>
    <source>
        <strain evidence="7">IBT 31811</strain>
    </source>
</reference>
<dbReference type="InterPro" id="IPR007219">
    <property type="entry name" value="XnlR_reg_dom"/>
</dbReference>
<sequence>MSITDLLAALPSRQTVDVLISKYFDSKEPSLIFIHGPAFREECDEFWKDPAKVSPAWLAILYGVISCATWISHITNMGTSKIGPQEPEIFELYRKKCALCLTASNYTVPGRYKVEALGLYFGLEYLTSNNLKTSVSILLTICIRLAIMMGYHHDAQSYSHITVFDAEMRRRVWLFLQSTDSMVSWQTGLPRVLFNKLGDTSFPRNLLDEDFGPTTSELPYPRPETDLASGVVYMIATEQVLSVTSEITDIISTGTISYGETVRLSQKLEVAKSRIPYPLRLPQINPSKRRIGSSHKLQQYTLEITIQRATCILYRQYLLTNRSDEKYAHLRDTCVDSARRILSCQADLFQDAVDQAWQHSRVWFGASISISNCLTAAMIICFEIIYVSQAERGPDDTYRAGLVELLRSSYDTWKVFPTASFETSMAADAIATMLNLVDSYDSNNTTCTPVSSITPENRYEHENFENVLIDRAATVTLGPFSDMLDNDSDFVMFDWGLWDREMLDLNNVIANHISF</sequence>
<dbReference type="SMART" id="SM00906">
    <property type="entry name" value="Fungal_trans"/>
    <property type="match status" value="1"/>
</dbReference>
<dbReference type="GO" id="GO:0005634">
    <property type="term" value="C:nucleus"/>
    <property type="evidence" value="ECO:0007669"/>
    <property type="project" value="UniProtKB-SubCell"/>
</dbReference>
<evidence type="ECO:0000256" key="3">
    <source>
        <dbReference type="ARBA" id="ARBA00023163"/>
    </source>
</evidence>
<dbReference type="AlphaFoldDB" id="A0A1V6QH27"/>
<keyword evidence="3" id="KW-0804">Transcription</keyword>
<dbReference type="EMBL" id="MDYN01000004">
    <property type="protein sequence ID" value="OQD88302.1"/>
    <property type="molecule type" value="Genomic_DNA"/>
</dbReference>
<keyword evidence="4" id="KW-0539">Nucleus</keyword>
<gene>
    <name evidence="6" type="ORF">PENANT_c004G01186</name>
</gene>
<dbReference type="Proteomes" id="UP000191672">
    <property type="component" value="Unassembled WGS sequence"/>
</dbReference>
<evidence type="ECO:0000313" key="7">
    <source>
        <dbReference type="Proteomes" id="UP000191672"/>
    </source>
</evidence>
<dbReference type="CDD" id="cd12148">
    <property type="entry name" value="fungal_TF_MHR"/>
    <property type="match status" value="1"/>
</dbReference>
<proteinExistence type="predicted"/>
<comment type="caution">
    <text evidence="6">The sequence shown here is derived from an EMBL/GenBank/DDBJ whole genome shotgun (WGS) entry which is preliminary data.</text>
</comment>
<evidence type="ECO:0000259" key="5">
    <source>
        <dbReference type="SMART" id="SM00906"/>
    </source>
</evidence>
<dbReference type="STRING" id="416450.A0A1V6QH27"/>
<dbReference type="GO" id="GO:0008270">
    <property type="term" value="F:zinc ion binding"/>
    <property type="evidence" value="ECO:0007669"/>
    <property type="project" value="InterPro"/>
</dbReference>
<dbReference type="InterPro" id="IPR050613">
    <property type="entry name" value="Sec_Metabolite_Reg"/>
</dbReference>
<comment type="subcellular location">
    <subcellularLocation>
        <location evidence="1">Nucleus</location>
    </subcellularLocation>
</comment>
<evidence type="ECO:0000256" key="4">
    <source>
        <dbReference type="ARBA" id="ARBA00023242"/>
    </source>
</evidence>
<keyword evidence="2" id="KW-0805">Transcription regulation</keyword>
<dbReference type="GO" id="GO:0003677">
    <property type="term" value="F:DNA binding"/>
    <property type="evidence" value="ECO:0007669"/>
    <property type="project" value="InterPro"/>
</dbReference>
<dbReference type="GO" id="GO:0006351">
    <property type="term" value="P:DNA-templated transcription"/>
    <property type="evidence" value="ECO:0007669"/>
    <property type="project" value="InterPro"/>
</dbReference>
<evidence type="ECO:0000313" key="6">
    <source>
        <dbReference type="EMBL" id="OQD88302.1"/>
    </source>
</evidence>
<keyword evidence="7" id="KW-1185">Reference proteome</keyword>